<dbReference type="AlphaFoldDB" id="A0A6A6AKA0"/>
<dbReference type="GO" id="GO:0005524">
    <property type="term" value="F:ATP binding"/>
    <property type="evidence" value="ECO:0007669"/>
    <property type="project" value="UniProtKB-KW"/>
</dbReference>
<dbReference type="Pfam" id="PF00271">
    <property type="entry name" value="Helicase_C"/>
    <property type="match status" value="1"/>
</dbReference>
<dbReference type="InterPro" id="IPR027417">
    <property type="entry name" value="P-loop_NTPase"/>
</dbReference>
<dbReference type="RefSeq" id="XP_033525925.1">
    <property type="nucleotide sequence ID" value="XM_033664828.1"/>
</dbReference>
<dbReference type="GO" id="GO:0003723">
    <property type="term" value="F:RNA binding"/>
    <property type="evidence" value="ECO:0007669"/>
    <property type="project" value="TreeGrafter"/>
</dbReference>
<dbReference type="InterPro" id="IPR011545">
    <property type="entry name" value="DEAD/DEAH_box_helicase_dom"/>
</dbReference>
<keyword evidence="4" id="KW-0067">ATP-binding</keyword>
<evidence type="ECO:0000259" key="6">
    <source>
        <dbReference type="PROSITE" id="PS51194"/>
    </source>
</evidence>
<dbReference type="SMART" id="SM00490">
    <property type="entry name" value="HELICc"/>
    <property type="match status" value="1"/>
</dbReference>
<dbReference type="PANTHER" id="PTHR18934:SF99">
    <property type="entry name" value="ATP-DEPENDENT RNA HELICASE DHX37-RELATED"/>
    <property type="match status" value="1"/>
</dbReference>
<organism evidence="7 8">
    <name type="scientific">Dothidotthia symphoricarpi CBS 119687</name>
    <dbReference type="NCBI Taxonomy" id="1392245"/>
    <lineage>
        <taxon>Eukaryota</taxon>
        <taxon>Fungi</taxon>
        <taxon>Dikarya</taxon>
        <taxon>Ascomycota</taxon>
        <taxon>Pezizomycotina</taxon>
        <taxon>Dothideomycetes</taxon>
        <taxon>Pleosporomycetidae</taxon>
        <taxon>Pleosporales</taxon>
        <taxon>Dothidotthiaceae</taxon>
        <taxon>Dothidotthia</taxon>
    </lineage>
</organism>
<dbReference type="PROSITE" id="PS51194">
    <property type="entry name" value="HELICASE_CTER"/>
    <property type="match status" value="1"/>
</dbReference>
<dbReference type="SMART" id="SM00847">
    <property type="entry name" value="HA2"/>
    <property type="match status" value="1"/>
</dbReference>
<dbReference type="CDD" id="cd18791">
    <property type="entry name" value="SF2_C_RHA"/>
    <property type="match status" value="1"/>
</dbReference>
<dbReference type="GO" id="GO:0016787">
    <property type="term" value="F:hydrolase activity"/>
    <property type="evidence" value="ECO:0007669"/>
    <property type="project" value="UniProtKB-KW"/>
</dbReference>
<evidence type="ECO:0000313" key="7">
    <source>
        <dbReference type="EMBL" id="KAF2131538.1"/>
    </source>
</evidence>
<feature type="domain" description="Helicase ATP-binding" evidence="5">
    <location>
        <begin position="40"/>
        <end position="206"/>
    </location>
</feature>
<keyword evidence="1" id="KW-0547">Nucleotide-binding</keyword>
<proteinExistence type="predicted"/>
<keyword evidence="8" id="KW-1185">Reference proteome</keyword>
<dbReference type="Pfam" id="PF21010">
    <property type="entry name" value="HA2_C"/>
    <property type="match status" value="1"/>
</dbReference>
<name>A0A6A6AKA0_9PLEO</name>
<dbReference type="InterPro" id="IPR001650">
    <property type="entry name" value="Helicase_C-like"/>
</dbReference>
<keyword evidence="2 7" id="KW-0378">Hydrolase</keyword>
<dbReference type="Gene3D" id="1.20.120.1080">
    <property type="match status" value="1"/>
</dbReference>
<protein>
    <submittedName>
        <fullName evidence="7">P-loop containing nucleoside triphosphate hydrolase protein</fullName>
    </submittedName>
</protein>
<dbReference type="PROSITE" id="PS51192">
    <property type="entry name" value="HELICASE_ATP_BIND_1"/>
    <property type="match status" value="1"/>
</dbReference>
<dbReference type="PANTHER" id="PTHR18934">
    <property type="entry name" value="ATP-DEPENDENT RNA HELICASE"/>
    <property type="match status" value="1"/>
</dbReference>
<dbReference type="SMART" id="SM00487">
    <property type="entry name" value="DEXDc"/>
    <property type="match status" value="1"/>
</dbReference>
<dbReference type="InterPro" id="IPR014001">
    <property type="entry name" value="Helicase_ATP-bd"/>
</dbReference>
<dbReference type="Proteomes" id="UP000799771">
    <property type="component" value="Unassembled WGS sequence"/>
</dbReference>
<dbReference type="Pfam" id="PF00270">
    <property type="entry name" value="DEAD"/>
    <property type="match status" value="1"/>
</dbReference>
<evidence type="ECO:0000256" key="2">
    <source>
        <dbReference type="ARBA" id="ARBA00022801"/>
    </source>
</evidence>
<sequence length="722" mass="79453">MSSSNVEINPFTTKAYSANYFVLRKTAQNLPVSKQIPQLLSIIKQHHIVVVVGETGSGKTTQLSKAILLDDEFRKSGKKIALTQNRRLAAQLVADRIAEEMDVQVGNVVGLKHRGRDLTNRTTRLDVVTDGSLVAAAKSDVDLQNYGAIVIDEAHQHTVPTDLLLGLLKELAARRKDDLKIIIMSATIDADLFLKFLPGSVLKTVGGRTHQVSVSYLAEPPTDDTIVETILQVHLNGRNGNILVFVSGVREIHQIIVKIQKALNGPTARFGPLEIGPLECWPLHATLSPEAQDDAVETISPVPQNGQLGRKLLIATNIAETSVTLTGVTHVIDSCKVKGKIWNPRNESWCLREQWISKAVARQRAGRAGRTRDGMAYRMCTEGGFQEQMLEHSVPAIMEGDMLNECLSILKMGRSPLTFSYIVAPATETIVKALGILYLLGAVDARGESLTPLGKDITSLPVDVYSAVVLLESPRFGCSDEVISLVSMIEATNGGSDLFSNPSDAEEKAAIQAIREQFRHGSGDHITLFNIYMAWTAARTTNKADEFLSKNKLKGSVLRYADQIRLHLFRTLLKVKNWQLNYLDATKPGYHVQMLKALAAGNHLRIAKRKSSNEPRWYVTSRHGAPAKLTADTNLGAVSRGNEWVIYNEFHSDGISKHTIRLVSAIVPELFISVRPEYWYDTEFLPKGQIRDQLVNIIAGMTGNTENFIRGGMPKNPAGGQS</sequence>
<evidence type="ECO:0000256" key="3">
    <source>
        <dbReference type="ARBA" id="ARBA00022806"/>
    </source>
</evidence>
<evidence type="ECO:0000313" key="8">
    <source>
        <dbReference type="Proteomes" id="UP000799771"/>
    </source>
</evidence>
<reference evidence="7" key="1">
    <citation type="journal article" date="2020" name="Stud. Mycol.">
        <title>101 Dothideomycetes genomes: a test case for predicting lifestyles and emergence of pathogens.</title>
        <authorList>
            <person name="Haridas S."/>
            <person name="Albert R."/>
            <person name="Binder M."/>
            <person name="Bloem J."/>
            <person name="Labutti K."/>
            <person name="Salamov A."/>
            <person name="Andreopoulos B."/>
            <person name="Baker S."/>
            <person name="Barry K."/>
            <person name="Bills G."/>
            <person name="Bluhm B."/>
            <person name="Cannon C."/>
            <person name="Castanera R."/>
            <person name="Culley D."/>
            <person name="Daum C."/>
            <person name="Ezra D."/>
            <person name="Gonzalez J."/>
            <person name="Henrissat B."/>
            <person name="Kuo A."/>
            <person name="Liang C."/>
            <person name="Lipzen A."/>
            <person name="Lutzoni F."/>
            <person name="Magnuson J."/>
            <person name="Mondo S."/>
            <person name="Nolan M."/>
            <person name="Ohm R."/>
            <person name="Pangilinan J."/>
            <person name="Park H.-J."/>
            <person name="Ramirez L."/>
            <person name="Alfaro M."/>
            <person name="Sun H."/>
            <person name="Tritt A."/>
            <person name="Yoshinaga Y."/>
            <person name="Zwiers L.-H."/>
            <person name="Turgeon B."/>
            <person name="Goodwin S."/>
            <person name="Spatafora J."/>
            <person name="Crous P."/>
            <person name="Grigoriev I."/>
        </authorList>
    </citation>
    <scope>NUCLEOTIDE SEQUENCE</scope>
    <source>
        <strain evidence="7">CBS 119687</strain>
    </source>
</reference>
<gene>
    <name evidence="7" type="ORF">P153DRAFT_312022</name>
</gene>
<accession>A0A6A6AKA0</accession>
<evidence type="ECO:0000256" key="1">
    <source>
        <dbReference type="ARBA" id="ARBA00022741"/>
    </source>
</evidence>
<dbReference type="Gene3D" id="3.40.50.300">
    <property type="entry name" value="P-loop containing nucleotide triphosphate hydrolases"/>
    <property type="match status" value="2"/>
</dbReference>
<dbReference type="SUPFAM" id="SSF52540">
    <property type="entry name" value="P-loop containing nucleoside triphosphate hydrolases"/>
    <property type="match status" value="1"/>
</dbReference>
<dbReference type="OrthoDB" id="3752560at2759"/>
<keyword evidence="3" id="KW-0347">Helicase</keyword>
<evidence type="ECO:0000256" key="4">
    <source>
        <dbReference type="ARBA" id="ARBA00022840"/>
    </source>
</evidence>
<evidence type="ECO:0000259" key="5">
    <source>
        <dbReference type="PROSITE" id="PS51192"/>
    </source>
</evidence>
<dbReference type="GO" id="GO:0004386">
    <property type="term" value="F:helicase activity"/>
    <property type="evidence" value="ECO:0007669"/>
    <property type="project" value="UniProtKB-KW"/>
</dbReference>
<dbReference type="InterPro" id="IPR007502">
    <property type="entry name" value="Helicase-assoc_dom"/>
</dbReference>
<dbReference type="GeneID" id="54405260"/>
<dbReference type="EMBL" id="ML977502">
    <property type="protein sequence ID" value="KAF2131538.1"/>
    <property type="molecule type" value="Genomic_DNA"/>
</dbReference>
<feature type="domain" description="Helicase C-terminal" evidence="6">
    <location>
        <begin position="225"/>
        <end position="418"/>
    </location>
</feature>